<evidence type="ECO:0000259" key="6">
    <source>
        <dbReference type="Pfam" id="PF09976"/>
    </source>
</evidence>
<dbReference type="InterPro" id="IPR011990">
    <property type="entry name" value="TPR-like_helical_dom_sf"/>
</dbReference>
<evidence type="ECO:0000256" key="5">
    <source>
        <dbReference type="SAM" id="SignalP"/>
    </source>
</evidence>
<evidence type="ECO:0000256" key="1">
    <source>
        <dbReference type="ARBA" id="ARBA00022729"/>
    </source>
</evidence>
<gene>
    <name evidence="8" type="ORF">E6K73_11870</name>
</gene>
<dbReference type="InterPro" id="IPR018704">
    <property type="entry name" value="SecYEG/CpoB_TPR"/>
</dbReference>
<comment type="caution">
    <text evidence="8">The sequence shown here is derived from an EMBL/GenBank/DDBJ whole genome shotgun (WGS) entry which is preliminary data.</text>
</comment>
<name>A0A538SAW8_UNCEI</name>
<feature type="domain" description="Ancillary SecYEG translocon subunit/Cell division coordinator CpoB TPR" evidence="6">
    <location>
        <begin position="243"/>
        <end position="374"/>
    </location>
</feature>
<dbReference type="PANTHER" id="PTHR45586">
    <property type="entry name" value="TPR REPEAT-CONTAINING PROTEIN PA4667"/>
    <property type="match status" value="1"/>
</dbReference>
<dbReference type="PROSITE" id="PS50005">
    <property type="entry name" value="TPR"/>
    <property type="match status" value="1"/>
</dbReference>
<dbReference type="PANTHER" id="PTHR45586:SF14">
    <property type="entry name" value="TETRATRICOPEPTIDE TPR_2 REPEAT PROTEIN"/>
    <property type="match status" value="1"/>
</dbReference>
<accession>A0A538SAW8</accession>
<feature type="chain" id="PRO_5021842088" evidence="5">
    <location>
        <begin position="32"/>
        <end position="1043"/>
    </location>
</feature>
<evidence type="ECO:0000313" key="9">
    <source>
        <dbReference type="Proteomes" id="UP000320184"/>
    </source>
</evidence>
<dbReference type="AlphaFoldDB" id="A0A538SAW8"/>
<feature type="repeat" description="TPR" evidence="4">
    <location>
        <begin position="804"/>
        <end position="837"/>
    </location>
</feature>
<evidence type="ECO:0000313" key="8">
    <source>
        <dbReference type="EMBL" id="TMQ48519.1"/>
    </source>
</evidence>
<dbReference type="EMBL" id="VBOT01000139">
    <property type="protein sequence ID" value="TMQ48519.1"/>
    <property type="molecule type" value="Genomic_DNA"/>
</dbReference>
<sequence>MTSPDAKMNRSRRGLVALVALLAVARAPAAAAGRQSQAAPEAATPWKEIGDAYESSRLRAEGERLPALERLQASVAQVLRGPVDDDERAAARFLSARIHWDRGEFERAAEEFGEASRSAGKGPFADDGAFAAIEALEASGKDAEAAREWKHWLSRYPESPLVPAVHLKRAWNALRRNAPDEARDCLAQCERSAPWIARQSRFVLARATWLHYSGHEDEALALLGDRPAEIETQYLRALCLAGQGQVLKAASAFQDVAARAGDTPIADRAALAKANLFLAAGDPRSAAEEMARVAATARDPEVQAEAELRAAGAVFLAGGTDSALAQFHVLVERHDGTDVAARAQFLIGEALARQNKCEDAIVEYNRVLARYFEHRVAASAQYRVARCLDALGRRQEATGSYMAVVSGYPLAPEAPAAAYLAGLGLLDQRKPRAAAPLFQLVLDRYAKRGAQGAVVFASPEHRELVEAALCMLEYSYHLAGDPGQLAGAPHLLLQQMPPSRSPWRAYALLIDADAQAALGRYPEAQATLERLARELPDHPVSAAAQKLLAWTCAKQGRDSLAVATEERLLTLYGASGREDIVSAAVLDIAHARFNQKRYRDAAGAYEDFLRRWPTHPRRQIALYQAGLCYLRLDRAGDAVDRWEALVRDSADSPLAERAWARAGDVYFQAERYGDAQRSYRGLLEHFAQSSAAGLARLRLAQCEYNAGRDAEALKAYSAVIERSPNSVYAREAQRGTERTLYRLSQKPGGGALLARLVDQYPTSPFAADALFQIGKRCYQQKQWAEAADRLRQVVTRFPSYSAADQAQFLIADAYAQAGSRDEARQAYERFLAYFPESRLAPTVGFRLGLLRFEAKEFLPAAAAFERALADSLAPELHSAARYDLALCHRQLGDQDKARAELERYRAESPSGAQAADATFQLADLDEGAGHLEDAARGFGRTLALSPAPSLALEAAFRLGRCREQLHDGPGALKAYQVATQSAERAHPMRLSALARVAALHEARGETTLAVAAYRDIMRNAKDQELVAAAADRVSALAGSQRRR</sequence>
<evidence type="ECO:0000256" key="4">
    <source>
        <dbReference type="PROSITE-ProRule" id="PRU00339"/>
    </source>
</evidence>
<dbReference type="InterPro" id="IPR039565">
    <property type="entry name" value="BamD-like"/>
</dbReference>
<dbReference type="Pfam" id="PF13174">
    <property type="entry name" value="TPR_6"/>
    <property type="match status" value="1"/>
</dbReference>
<dbReference type="Pfam" id="PF13432">
    <property type="entry name" value="TPR_16"/>
    <property type="match status" value="4"/>
</dbReference>
<dbReference type="PROSITE" id="PS51318">
    <property type="entry name" value="TAT"/>
    <property type="match status" value="1"/>
</dbReference>
<organism evidence="8 9">
    <name type="scientific">Eiseniibacteriota bacterium</name>
    <dbReference type="NCBI Taxonomy" id="2212470"/>
    <lineage>
        <taxon>Bacteria</taxon>
        <taxon>Candidatus Eiseniibacteriota</taxon>
    </lineage>
</organism>
<keyword evidence="1 5" id="KW-0732">Signal</keyword>
<dbReference type="InterPro" id="IPR006311">
    <property type="entry name" value="TAT_signal"/>
</dbReference>
<feature type="signal peptide" evidence="5">
    <location>
        <begin position="1"/>
        <end position="31"/>
    </location>
</feature>
<evidence type="ECO:0000256" key="3">
    <source>
        <dbReference type="ARBA" id="ARBA00022803"/>
    </source>
</evidence>
<dbReference type="Pfam" id="PF09976">
    <property type="entry name" value="TPR_21"/>
    <property type="match status" value="1"/>
</dbReference>
<dbReference type="Gene3D" id="1.25.40.10">
    <property type="entry name" value="Tetratricopeptide repeat domain"/>
    <property type="match status" value="9"/>
</dbReference>
<evidence type="ECO:0000256" key="2">
    <source>
        <dbReference type="ARBA" id="ARBA00022737"/>
    </source>
</evidence>
<proteinExistence type="predicted"/>
<reference evidence="8 9" key="1">
    <citation type="journal article" date="2019" name="Nat. Microbiol.">
        <title>Mediterranean grassland soil C-N compound turnover is dependent on rainfall and depth, and is mediated by genomically divergent microorganisms.</title>
        <authorList>
            <person name="Diamond S."/>
            <person name="Andeer P.F."/>
            <person name="Li Z."/>
            <person name="Crits-Christoph A."/>
            <person name="Burstein D."/>
            <person name="Anantharaman K."/>
            <person name="Lane K.R."/>
            <person name="Thomas B.C."/>
            <person name="Pan C."/>
            <person name="Northen T.R."/>
            <person name="Banfield J.F."/>
        </authorList>
    </citation>
    <scope>NUCLEOTIDE SEQUENCE [LARGE SCALE GENOMIC DNA]</scope>
    <source>
        <strain evidence="8">WS_3</strain>
    </source>
</reference>
<dbReference type="Proteomes" id="UP000320184">
    <property type="component" value="Unassembled WGS sequence"/>
</dbReference>
<evidence type="ECO:0000259" key="7">
    <source>
        <dbReference type="Pfam" id="PF13525"/>
    </source>
</evidence>
<dbReference type="SMART" id="SM00028">
    <property type="entry name" value="TPR"/>
    <property type="match status" value="11"/>
</dbReference>
<dbReference type="InterPro" id="IPR019734">
    <property type="entry name" value="TPR_rpt"/>
</dbReference>
<dbReference type="SUPFAM" id="SSF48452">
    <property type="entry name" value="TPR-like"/>
    <property type="match status" value="5"/>
</dbReference>
<dbReference type="InterPro" id="IPR051012">
    <property type="entry name" value="CellSynth/LPSAsmb/PSIAsmb"/>
</dbReference>
<feature type="domain" description="Outer membrane lipoprotein BamD-like" evidence="7">
    <location>
        <begin position="768"/>
        <end position="854"/>
    </location>
</feature>
<dbReference type="Pfam" id="PF13525">
    <property type="entry name" value="YfiO"/>
    <property type="match status" value="1"/>
</dbReference>
<protein>
    <submittedName>
        <fullName evidence="8">Tetratricopeptide repeat protein</fullName>
    </submittedName>
</protein>
<keyword evidence="3 4" id="KW-0802">TPR repeat</keyword>
<keyword evidence="2" id="KW-0677">Repeat</keyword>